<dbReference type="AlphaFoldDB" id="A0A5B7DVP1"/>
<dbReference type="EMBL" id="VSRR010001449">
    <property type="protein sequence ID" value="MPC25355.1"/>
    <property type="molecule type" value="Genomic_DNA"/>
</dbReference>
<sequence>MSTEGACVHTLRPPGSRGGPAGPTRAAPVRASHGPAVFSPHARSPADSPGLRKGKGVSKGRLLSLSPAGVGRGSTAGFPPHCPWPAFPSYIKKVMLAKCFYDCVSCKCYSLHNCKGQKSLPHGRASQALGSLPPGWWCPESLTSSSSSSRWLTSRRFSFLICSMLISSLTLAPSSICTCPAKSSSSSSCRNNSVLVHLSLVALCVLAFLPAEGRKSWEDGELKGWTVLQLRRIRVTEDARDGNNWRRLMHGKLWNSLPASVFPSSLDLNSLKREVSRHLSHSVYLST</sequence>
<organism evidence="2 3">
    <name type="scientific">Portunus trituberculatus</name>
    <name type="common">Swimming crab</name>
    <name type="synonym">Neptunus trituberculatus</name>
    <dbReference type="NCBI Taxonomy" id="210409"/>
    <lineage>
        <taxon>Eukaryota</taxon>
        <taxon>Metazoa</taxon>
        <taxon>Ecdysozoa</taxon>
        <taxon>Arthropoda</taxon>
        <taxon>Crustacea</taxon>
        <taxon>Multicrustacea</taxon>
        <taxon>Malacostraca</taxon>
        <taxon>Eumalacostraca</taxon>
        <taxon>Eucarida</taxon>
        <taxon>Decapoda</taxon>
        <taxon>Pleocyemata</taxon>
        <taxon>Brachyura</taxon>
        <taxon>Eubrachyura</taxon>
        <taxon>Portunoidea</taxon>
        <taxon>Portunidae</taxon>
        <taxon>Portuninae</taxon>
        <taxon>Portunus</taxon>
    </lineage>
</organism>
<comment type="caution">
    <text evidence="2">The sequence shown here is derived from an EMBL/GenBank/DDBJ whole genome shotgun (WGS) entry which is preliminary data.</text>
</comment>
<name>A0A5B7DVP1_PORTR</name>
<accession>A0A5B7DVP1</accession>
<feature type="region of interest" description="Disordered" evidence="1">
    <location>
        <begin position="1"/>
        <end position="64"/>
    </location>
</feature>
<feature type="compositionally biased region" description="Low complexity" evidence="1">
    <location>
        <begin position="22"/>
        <end position="31"/>
    </location>
</feature>
<gene>
    <name evidence="2" type="ORF">E2C01_018463</name>
</gene>
<evidence type="ECO:0000313" key="3">
    <source>
        <dbReference type="Proteomes" id="UP000324222"/>
    </source>
</evidence>
<protein>
    <submittedName>
        <fullName evidence="2">Uncharacterized protein</fullName>
    </submittedName>
</protein>
<dbReference type="Proteomes" id="UP000324222">
    <property type="component" value="Unassembled WGS sequence"/>
</dbReference>
<proteinExistence type="predicted"/>
<evidence type="ECO:0000256" key="1">
    <source>
        <dbReference type="SAM" id="MobiDB-lite"/>
    </source>
</evidence>
<evidence type="ECO:0000313" key="2">
    <source>
        <dbReference type="EMBL" id="MPC25355.1"/>
    </source>
</evidence>
<reference evidence="2 3" key="1">
    <citation type="submission" date="2019-05" db="EMBL/GenBank/DDBJ databases">
        <title>Another draft genome of Portunus trituberculatus and its Hox gene families provides insights of decapod evolution.</title>
        <authorList>
            <person name="Jeong J.-H."/>
            <person name="Song I."/>
            <person name="Kim S."/>
            <person name="Choi T."/>
            <person name="Kim D."/>
            <person name="Ryu S."/>
            <person name="Kim W."/>
        </authorList>
    </citation>
    <scope>NUCLEOTIDE SEQUENCE [LARGE SCALE GENOMIC DNA]</scope>
    <source>
        <tissue evidence="2">Muscle</tissue>
    </source>
</reference>
<keyword evidence="3" id="KW-1185">Reference proteome</keyword>